<dbReference type="KEGG" id="bpdz:BBN53_20240"/>
<feature type="transmembrane region" description="Helical" evidence="9">
    <location>
        <begin position="139"/>
        <end position="163"/>
    </location>
</feature>
<evidence type="ECO:0000256" key="9">
    <source>
        <dbReference type="RuleBase" id="RU361157"/>
    </source>
</evidence>
<dbReference type="GO" id="GO:0015920">
    <property type="term" value="P:lipopolysaccharide transport"/>
    <property type="evidence" value="ECO:0007669"/>
    <property type="project" value="TreeGrafter"/>
</dbReference>
<feature type="transmembrane region" description="Helical" evidence="9">
    <location>
        <begin position="231"/>
        <end position="247"/>
    </location>
</feature>
<organism evidence="12 13">
    <name type="scientific">Bordetella pseudohinzii</name>
    <dbReference type="NCBI Taxonomy" id="1331258"/>
    <lineage>
        <taxon>Bacteria</taxon>
        <taxon>Pseudomonadati</taxon>
        <taxon>Pseudomonadota</taxon>
        <taxon>Betaproteobacteria</taxon>
        <taxon>Burkholderiales</taxon>
        <taxon>Alcaligenaceae</taxon>
        <taxon>Bordetella</taxon>
    </lineage>
</organism>
<evidence type="ECO:0000256" key="3">
    <source>
        <dbReference type="ARBA" id="ARBA00022448"/>
    </source>
</evidence>
<reference evidence="11 14" key="2">
    <citation type="submission" date="2016-07" db="EMBL/GenBank/DDBJ databases">
        <title>Complete genome sequences of Bordetella pseudohinzii.</title>
        <authorList>
            <person name="Spilker T."/>
            <person name="Darrah R."/>
            <person name="LiPuma J.J."/>
        </authorList>
    </citation>
    <scope>NUCLEOTIDE SEQUENCE [LARGE SCALE GENOMIC DNA]</scope>
    <source>
        <strain evidence="11 14">HI4681</strain>
    </source>
</reference>
<dbReference type="InterPro" id="IPR013525">
    <property type="entry name" value="ABC2_TM"/>
</dbReference>
<evidence type="ECO:0000313" key="11">
    <source>
        <dbReference type="EMBL" id="ANY18464.1"/>
    </source>
</evidence>
<feature type="transmembrane region" description="Helical" evidence="9">
    <location>
        <begin position="175"/>
        <end position="194"/>
    </location>
</feature>
<keyword evidence="14" id="KW-1185">Reference proteome</keyword>
<accession>A0A0J6CA96</accession>
<comment type="subcellular location">
    <subcellularLocation>
        <location evidence="1 9">Cell inner membrane</location>
        <topology evidence="1 9">Multi-pass membrane protein</topology>
    </subcellularLocation>
</comment>
<keyword evidence="7 9" id="KW-1133">Transmembrane helix</keyword>
<evidence type="ECO:0000259" key="10">
    <source>
        <dbReference type="PROSITE" id="PS51012"/>
    </source>
</evidence>
<feature type="transmembrane region" description="Helical" evidence="9">
    <location>
        <begin position="31"/>
        <end position="53"/>
    </location>
</feature>
<name>A0A0J6CA96_9BORD</name>
<keyword evidence="5" id="KW-0997">Cell inner membrane</keyword>
<evidence type="ECO:0000256" key="6">
    <source>
        <dbReference type="ARBA" id="ARBA00022692"/>
    </source>
</evidence>
<dbReference type="Pfam" id="PF01061">
    <property type="entry name" value="ABC2_membrane"/>
    <property type="match status" value="1"/>
</dbReference>
<evidence type="ECO:0000313" key="14">
    <source>
        <dbReference type="Proteomes" id="UP000092950"/>
    </source>
</evidence>
<keyword evidence="6 9" id="KW-0812">Transmembrane</keyword>
<gene>
    <name evidence="11" type="ORF">BBN53_20240</name>
    <name evidence="12" type="ORF">ERS370011_02355</name>
</gene>
<evidence type="ECO:0000256" key="4">
    <source>
        <dbReference type="ARBA" id="ARBA00022475"/>
    </source>
</evidence>
<dbReference type="EMBL" id="CP016440">
    <property type="protein sequence ID" value="ANY18464.1"/>
    <property type="molecule type" value="Genomic_DNA"/>
</dbReference>
<proteinExistence type="inferred from homology"/>
<protein>
    <recommendedName>
        <fullName evidence="9">Transport permease protein</fullName>
    </recommendedName>
</protein>
<dbReference type="Proteomes" id="UP000092950">
    <property type="component" value="Chromosome"/>
</dbReference>
<dbReference type="EMBL" id="CYTV01000005">
    <property type="protein sequence ID" value="CUI81039.1"/>
    <property type="molecule type" value="Genomic_DNA"/>
</dbReference>
<evidence type="ECO:0000256" key="1">
    <source>
        <dbReference type="ARBA" id="ARBA00004429"/>
    </source>
</evidence>
<dbReference type="InterPro" id="IPR047817">
    <property type="entry name" value="ABC2_TM_bact-type"/>
</dbReference>
<evidence type="ECO:0000256" key="5">
    <source>
        <dbReference type="ARBA" id="ARBA00022519"/>
    </source>
</evidence>
<sequence length="261" mass="28814">MLGFHKRDLQLAWNFFVVNLRDKYLGSALGMVWAVVNPLFMLGIFTFVFGFVYKSKLPGADTTLAYVVWLISGYGPWIAISESITLAASSVVAASGLVKNLAFKSEILPISAAATGIVPLCVSLIFLAILMIVDGNPPSWHIAWVPLIVFLQFFFVAAIGLWLSAITVFVRDMTFVIPNALVMILFGTPIFYPIDVMPALVKTVSQYNPFFILAEGYRQPLIHHQSPDPGGLAYLIVLAGLLFYFGLRAFRRVKGNFEAVL</sequence>
<dbReference type="PANTHER" id="PTHR30413">
    <property type="entry name" value="INNER MEMBRANE TRANSPORT PERMEASE"/>
    <property type="match status" value="1"/>
</dbReference>
<evidence type="ECO:0000313" key="13">
    <source>
        <dbReference type="Proteomes" id="UP000053096"/>
    </source>
</evidence>
<dbReference type="Proteomes" id="UP000053096">
    <property type="component" value="Unassembled WGS sequence"/>
</dbReference>
<keyword evidence="8 9" id="KW-0472">Membrane</keyword>
<feature type="transmembrane region" description="Helical" evidence="9">
    <location>
        <begin position="73"/>
        <end position="98"/>
    </location>
</feature>
<evidence type="ECO:0000256" key="7">
    <source>
        <dbReference type="ARBA" id="ARBA00022989"/>
    </source>
</evidence>
<evidence type="ECO:0000313" key="12">
    <source>
        <dbReference type="EMBL" id="CUI81039.1"/>
    </source>
</evidence>
<dbReference type="GO" id="GO:0140359">
    <property type="term" value="F:ABC-type transporter activity"/>
    <property type="evidence" value="ECO:0007669"/>
    <property type="project" value="InterPro"/>
</dbReference>
<evidence type="ECO:0000256" key="2">
    <source>
        <dbReference type="ARBA" id="ARBA00007783"/>
    </source>
</evidence>
<dbReference type="AlphaFoldDB" id="A0A0J6CA96"/>
<reference evidence="12 13" key="1">
    <citation type="submission" date="2015-09" db="EMBL/GenBank/DDBJ databases">
        <authorList>
            <person name="Jackson K.R."/>
            <person name="Lunt B.L."/>
            <person name="Fisher J.N.B."/>
            <person name="Gardner A.V."/>
            <person name="Bailey M.E."/>
            <person name="Deus L.M."/>
            <person name="Earl A.S."/>
            <person name="Gibby P.D."/>
            <person name="Hartmann K.A."/>
            <person name="Liu J.E."/>
            <person name="Manci A.M."/>
            <person name="Nielsen D.A."/>
            <person name="Solomon M.B."/>
            <person name="Breakwell D.P."/>
            <person name="Burnett S.H."/>
            <person name="Grose J.H."/>
        </authorList>
    </citation>
    <scope>NUCLEOTIDE SEQUENCE [LARGE SCALE GENOMIC DNA]</scope>
    <source>
        <strain evidence="12 13">2789STDY5608636</strain>
    </source>
</reference>
<dbReference type="OrthoDB" id="9786910at2"/>
<keyword evidence="4 9" id="KW-1003">Cell membrane</keyword>
<feature type="domain" description="ABC transmembrane type-2" evidence="10">
    <location>
        <begin position="29"/>
        <end position="253"/>
    </location>
</feature>
<dbReference type="GO" id="GO:0005886">
    <property type="term" value="C:plasma membrane"/>
    <property type="evidence" value="ECO:0007669"/>
    <property type="project" value="UniProtKB-SubCell"/>
</dbReference>
<dbReference type="PROSITE" id="PS51012">
    <property type="entry name" value="ABC_TM2"/>
    <property type="match status" value="1"/>
</dbReference>
<dbReference type="PANTHER" id="PTHR30413:SF8">
    <property type="entry name" value="TRANSPORT PERMEASE PROTEIN"/>
    <property type="match status" value="1"/>
</dbReference>
<feature type="transmembrane region" description="Helical" evidence="9">
    <location>
        <begin position="110"/>
        <end position="133"/>
    </location>
</feature>
<keyword evidence="3 9" id="KW-0813">Transport</keyword>
<evidence type="ECO:0000256" key="8">
    <source>
        <dbReference type="ARBA" id="ARBA00023136"/>
    </source>
</evidence>
<accession>A0A0M7FGY6</accession>
<comment type="similarity">
    <text evidence="2 9">Belongs to the ABC-2 integral membrane protein family.</text>
</comment>